<accession>A0AA86R0Z5</accession>
<dbReference type="Proteomes" id="UP001642409">
    <property type="component" value="Unassembled WGS sequence"/>
</dbReference>
<dbReference type="EMBL" id="CATOUU010001061">
    <property type="protein sequence ID" value="CAI9969631.1"/>
    <property type="molecule type" value="Genomic_DNA"/>
</dbReference>
<gene>
    <name evidence="1" type="ORF">HINF_LOCUS57276</name>
    <name evidence="2" type="ORF">HINF_LOCUS58784</name>
</gene>
<reference evidence="2 3" key="2">
    <citation type="submission" date="2024-07" db="EMBL/GenBank/DDBJ databases">
        <authorList>
            <person name="Akdeniz Z."/>
        </authorList>
    </citation>
    <scope>NUCLEOTIDE SEQUENCE [LARGE SCALE GENOMIC DNA]</scope>
</reference>
<reference evidence="1" key="1">
    <citation type="submission" date="2023-06" db="EMBL/GenBank/DDBJ databases">
        <authorList>
            <person name="Kurt Z."/>
        </authorList>
    </citation>
    <scope>NUCLEOTIDE SEQUENCE</scope>
</reference>
<dbReference type="AlphaFoldDB" id="A0AA86R0Z5"/>
<dbReference type="EMBL" id="CAXDID020000332">
    <property type="protein sequence ID" value="CAL6078187.1"/>
    <property type="molecule type" value="Genomic_DNA"/>
</dbReference>
<evidence type="ECO:0000313" key="3">
    <source>
        <dbReference type="Proteomes" id="UP001642409"/>
    </source>
</evidence>
<evidence type="ECO:0000313" key="1">
    <source>
        <dbReference type="EMBL" id="CAI9969631.1"/>
    </source>
</evidence>
<keyword evidence="3" id="KW-1185">Reference proteome</keyword>
<name>A0AA86R0Z5_9EUKA</name>
<protein>
    <submittedName>
        <fullName evidence="2">Hypothetical_protein</fullName>
    </submittedName>
</protein>
<sequence length="150" mass="17836">MKTIQKNLLQKQQVHLKNVIKENSEKQIDQMGYLMQQQMDQGNINNIMCELQQATNLVQYFYNYPRLFSLLKEFDEETICFALNSITIDSVMASNTTIIELFINKIILPTMQQADIIKKQQYTQQTDMEMVKNQVDYSYGRWNCFFLFTM</sequence>
<comment type="caution">
    <text evidence="1">The sequence shown here is derived from an EMBL/GenBank/DDBJ whole genome shotgun (WGS) entry which is preliminary data.</text>
</comment>
<organism evidence="1">
    <name type="scientific">Hexamita inflata</name>
    <dbReference type="NCBI Taxonomy" id="28002"/>
    <lineage>
        <taxon>Eukaryota</taxon>
        <taxon>Metamonada</taxon>
        <taxon>Diplomonadida</taxon>
        <taxon>Hexamitidae</taxon>
        <taxon>Hexamitinae</taxon>
        <taxon>Hexamita</taxon>
    </lineage>
</organism>
<evidence type="ECO:0000313" key="2">
    <source>
        <dbReference type="EMBL" id="CAL6078187.1"/>
    </source>
</evidence>
<proteinExistence type="predicted"/>